<proteinExistence type="predicted"/>
<evidence type="ECO:0000256" key="1">
    <source>
        <dbReference type="SAM" id="SignalP"/>
    </source>
</evidence>
<dbReference type="OrthoDB" id="7678791at2"/>
<protein>
    <submittedName>
        <fullName evidence="2">Uncharacterized protein</fullName>
    </submittedName>
</protein>
<dbReference type="RefSeq" id="WP_055655057.1">
    <property type="nucleotide sequence ID" value="NZ_CP087156.1"/>
</dbReference>
<gene>
    <name evidence="2" type="ORF">LAL4801_01413</name>
</gene>
<reference evidence="3" key="1">
    <citation type="submission" date="2015-07" db="EMBL/GenBank/DDBJ databases">
        <authorList>
            <person name="Rodrigo-Torres Lidia"/>
            <person name="Arahal R.David."/>
        </authorList>
    </citation>
    <scope>NUCLEOTIDE SEQUENCE [LARGE SCALE GENOMIC DNA]</scope>
    <source>
        <strain evidence="3">CECT 4801</strain>
    </source>
</reference>
<organism evidence="2 3">
    <name type="scientific">Roseibium aggregatum</name>
    <dbReference type="NCBI Taxonomy" id="187304"/>
    <lineage>
        <taxon>Bacteria</taxon>
        <taxon>Pseudomonadati</taxon>
        <taxon>Pseudomonadota</taxon>
        <taxon>Alphaproteobacteria</taxon>
        <taxon>Hyphomicrobiales</taxon>
        <taxon>Stappiaceae</taxon>
        <taxon>Roseibium</taxon>
    </lineage>
</organism>
<keyword evidence="3" id="KW-1185">Reference proteome</keyword>
<dbReference type="EMBL" id="CXST01000001">
    <property type="protein sequence ID" value="CTQ42976.1"/>
    <property type="molecule type" value="Genomic_DNA"/>
</dbReference>
<evidence type="ECO:0000313" key="3">
    <source>
        <dbReference type="Proteomes" id="UP000048926"/>
    </source>
</evidence>
<dbReference type="PROSITE" id="PS51257">
    <property type="entry name" value="PROKAR_LIPOPROTEIN"/>
    <property type="match status" value="1"/>
</dbReference>
<dbReference type="Proteomes" id="UP000048926">
    <property type="component" value="Unassembled WGS sequence"/>
</dbReference>
<feature type="signal peptide" evidence="1">
    <location>
        <begin position="1"/>
        <end position="22"/>
    </location>
</feature>
<name>A0A0M6Y135_9HYPH</name>
<evidence type="ECO:0000313" key="2">
    <source>
        <dbReference type="EMBL" id="CTQ42976.1"/>
    </source>
</evidence>
<dbReference type="AlphaFoldDB" id="A0A0M6Y135"/>
<feature type="chain" id="PRO_5005807454" evidence="1">
    <location>
        <begin position="23"/>
        <end position="179"/>
    </location>
</feature>
<accession>A0A0M6Y135</accession>
<dbReference type="STRING" id="187304.B0E33_23145"/>
<keyword evidence="1" id="KW-0732">Signal</keyword>
<sequence length="179" mass="19336">MSFRFSFIFKAVSIALLCGFLAACQTTGLKPGSISSSFAPKGWASKQNGNKAVYVCLPSTCKSPEVVVVGPIEVKGDTESAIRQNLISAELMNAVGNIANVASKGQVRLKTNRRVVTKSYSGFDMTARYRTDKGNVYVAARIIIQNDRGSTVASFATSSSRAKTNLDRFLKQTTIKRLP</sequence>